<dbReference type="EMBL" id="CP000860">
    <property type="protein sequence ID" value="ACA59256.1"/>
    <property type="molecule type" value="Genomic_DNA"/>
</dbReference>
<dbReference type="OrthoDB" id="108903at2"/>
<gene>
    <name evidence="1" type="ordered locus">Daud_0726</name>
</gene>
<evidence type="ECO:0000313" key="2">
    <source>
        <dbReference type="Proteomes" id="UP000008544"/>
    </source>
</evidence>
<protein>
    <submittedName>
        <fullName evidence="1">Uncharacterized protein</fullName>
    </submittedName>
</protein>
<reference evidence="2" key="1">
    <citation type="submission" date="2007-10" db="EMBL/GenBank/DDBJ databases">
        <title>Complete sequence of chromosome of Desulforudis audaxviator MP104C.</title>
        <authorList>
            <person name="Copeland A."/>
            <person name="Lucas S."/>
            <person name="Lapidus A."/>
            <person name="Barry K."/>
            <person name="Glavina del Rio T."/>
            <person name="Dalin E."/>
            <person name="Tice H."/>
            <person name="Bruce D."/>
            <person name="Pitluck S."/>
            <person name="Lowry S.R."/>
            <person name="Larimer F."/>
            <person name="Land M.L."/>
            <person name="Hauser L."/>
            <person name="Kyrpides N."/>
            <person name="Ivanova N.N."/>
            <person name="Richardson P."/>
        </authorList>
    </citation>
    <scope>NUCLEOTIDE SEQUENCE [LARGE SCALE GENOMIC DNA]</scope>
    <source>
        <strain evidence="2">MP104C</strain>
    </source>
</reference>
<reference evidence="1 2" key="2">
    <citation type="journal article" date="2008" name="Science">
        <title>Environmental genomics reveals a single-species ecosystem deep within Earth.</title>
        <authorList>
            <person name="Chivian D."/>
            <person name="Brodie E.L."/>
            <person name="Alm E.J."/>
            <person name="Culley D.E."/>
            <person name="Dehal P.S."/>
            <person name="Desantis T.Z."/>
            <person name="Gihring T.M."/>
            <person name="Lapidus A."/>
            <person name="Lin L.H."/>
            <person name="Lowry S.R."/>
            <person name="Moser D.P."/>
            <person name="Richardson P.M."/>
            <person name="Southam G."/>
            <person name="Wanger G."/>
            <person name="Pratt L.M."/>
            <person name="Andersen G.L."/>
            <person name="Hazen T.C."/>
            <person name="Brockman F.J."/>
            <person name="Arkin A.P."/>
            <person name="Onstott T.C."/>
        </authorList>
    </citation>
    <scope>NUCLEOTIDE SEQUENCE [LARGE SCALE GENOMIC DNA]</scope>
    <source>
        <strain evidence="1 2">MP104C</strain>
    </source>
</reference>
<dbReference type="HOGENOM" id="CLU_2860349_0_0_9"/>
<dbReference type="Proteomes" id="UP000008544">
    <property type="component" value="Chromosome"/>
</dbReference>
<keyword evidence="2" id="KW-1185">Reference proteome</keyword>
<accession>B1I2L6</accession>
<organism evidence="1 2">
    <name type="scientific">Desulforudis audaxviator (strain MP104C)</name>
    <dbReference type="NCBI Taxonomy" id="477974"/>
    <lineage>
        <taxon>Bacteria</taxon>
        <taxon>Bacillati</taxon>
        <taxon>Bacillota</taxon>
        <taxon>Clostridia</taxon>
        <taxon>Thermoanaerobacterales</taxon>
        <taxon>Candidatus Desulforudaceae</taxon>
        <taxon>Candidatus Desulforudis</taxon>
    </lineage>
</organism>
<sequence length="64" mass="7511">MPYGKNPGLEKVLLCDGPGYFVFPSPDQLPEMKGQACLVVKYPRRVIIGRERYNYFILFYPLRR</sequence>
<dbReference type="STRING" id="477974.Daud_0726"/>
<dbReference type="AlphaFoldDB" id="B1I2L6"/>
<dbReference type="KEGG" id="dau:Daud_0726"/>
<name>B1I2L6_DESAP</name>
<proteinExistence type="predicted"/>
<evidence type="ECO:0000313" key="1">
    <source>
        <dbReference type="EMBL" id="ACA59256.1"/>
    </source>
</evidence>